<evidence type="ECO:0000313" key="2">
    <source>
        <dbReference type="EMBL" id="QXN91495.1"/>
    </source>
</evidence>
<dbReference type="RefSeq" id="WP_218472349.1">
    <property type="nucleotide sequence ID" value="NZ_BAABJN010000012.1"/>
</dbReference>
<dbReference type="EMBL" id="CP078145">
    <property type="protein sequence ID" value="QXN91495.1"/>
    <property type="molecule type" value="Genomic_DNA"/>
</dbReference>
<proteinExistence type="predicted"/>
<feature type="region of interest" description="Disordered" evidence="1">
    <location>
        <begin position="22"/>
        <end position="55"/>
    </location>
</feature>
<feature type="compositionally biased region" description="Basic and acidic residues" evidence="1">
    <location>
        <begin position="25"/>
        <end position="34"/>
    </location>
</feature>
<accession>A0ABX8RPC8</accession>
<sequence length="205" mass="22561">MNLSRTAGLAAQATHLGRSAGFSEWTRDRTRNRGNDCATSAFPTDRGADRTRAVTSRPGGRFSRILFFAVVSTILMITGVQASGVAQADYQPCTNYRVTTNWGRVEVDTRPAGADSIGNIAWAMFINNTAHIPGRYDYQIRINGKTLLTEARHKDDNLHMTIPRYQDGRYVYESGDEIQVIASHAAGNVLYVTPINRCTVPYSAG</sequence>
<name>A0ABX8RPC8_NOCIO</name>
<reference evidence="2 3" key="1">
    <citation type="submission" date="2021-07" db="EMBL/GenBank/DDBJ databases">
        <title>Whole Genome Sequence of Nocardia Iowensis.</title>
        <authorList>
            <person name="Lamm A."/>
            <person name="Collins-Fairclough A.M."/>
            <person name="Bunk B."/>
            <person name="Sproer C."/>
        </authorList>
    </citation>
    <scope>NUCLEOTIDE SEQUENCE [LARGE SCALE GENOMIC DNA]</scope>
    <source>
        <strain evidence="2 3">NRRL 5646</strain>
    </source>
</reference>
<evidence type="ECO:0000313" key="3">
    <source>
        <dbReference type="Proteomes" id="UP000694257"/>
    </source>
</evidence>
<keyword evidence="3" id="KW-1185">Reference proteome</keyword>
<protein>
    <recommendedName>
        <fullName evidence="4">Secreted protein</fullName>
    </recommendedName>
</protein>
<evidence type="ECO:0008006" key="4">
    <source>
        <dbReference type="Google" id="ProtNLM"/>
    </source>
</evidence>
<organism evidence="2 3">
    <name type="scientific">Nocardia iowensis</name>
    <dbReference type="NCBI Taxonomy" id="204891"/>
    <lineage>
        <taxon>Bacteria</taxon>
        <taxon>Bacillati</taxon>
        <taxon>Actinomycetota</taxon>
        <taxon>Actinomycetes</taxon>
        <taxon>Mycobacteriales</taxon>
        <taxon>Nocardiaceae</taxon>
        <taxon>Nocardia</taxon>
    </lineage>
</organism>
<dbReference type="Proteomes" id="UP000694257">
    <property type="component" value="Chromosome"/>
</dbReference>
<gene>
    <name evidence="2" type="ORF">KV110_40390</name>
</gene>
<evidence type="ECO:0000256" key="1">
    <source>
        <dbReference type="SAM" id="MobiDB-lite"/>
    </source>
</evidence>